<feature type="chain" id="PRO_5045048133" description="Lipoprotein" evidence="1">
    <location>
        <begin position="20"/>
        <end position="55"/>
    </location>
</feature>
<sequence>MKKIAAVLLVMVMAGCSSMGMNTSGRSGSGMGASGMDNRNSVIDPNGNLNIYHGG</sequence>
<evidence type="ECO:0000313" key="3">
    <source>
        <dbReference type="Proteomes" id="UP000623967"/>
    </source>
</evidence>
<keyword evidence="3" id="KW-1185">Reference proteome</keyword>
<dbReference type="EMBL" id="JAESWB010000269">
    <property type="protein sequence ID" value="MBL4954003.1"/>
    <property type="molecule type" value="Genomic_DNA"/>
</dbReference>
<evidence type="ECO:0000256" key="1">
    <source>
        <dbReference type="SAM" id="SignalP"/>
    </source>
</evidence>
<name>A0ABS1TS59_9BACI</name>
<reference evidence="2 3" key="1">
    <citation type="submission" date="2021-01" db="EMBL/GenBank/DDBJ databases">
        <title>Genome public.</title>
        <authorList>
            <person name="Liu C."/>
            <person name="Sun Q."/>
        </authorList>
    </citation>
    <scope>NUCLEOTIDE SEQUENCE [LARGE SCALE GENOMIC DNA]</scope>
    <source>
        <strain evidence="2 3">YIM B02564</strain>
    </source>
</reference>
<organism evidence="2 3">
    <name type="scientific">Neobacillus paridis</name>
    <dbReference type="NCBI Taxonomy" id="2803862"/>
    <lineage>
        <taxon>Bacteria</taxon>
        <taxon>Bacillati</taxon>
        <taxon>Bacillota</taxon>
        <taxon>Bacilli</taxon>
        <taxon>Bacillales</taxon>
        <taxon>Bacillaceae</taxon>
        <taxon>Neobacillus</taxon>
    </lineage>
</organism>
<dbReference type="PROSITE" id="PS51257">
    <property type="entry name" value="PROKAR_LIPOPROTEIN"/>
    <property type="match status" value="1"/>
</dbReference>
<feature type="signal peptide" evidence="1">
    <location>
        <begin position="1"/>
        <end position="19"/>
    </location>
</feature>
<proteinExistence type="predicted"/>
<evidence type="ECO:0000313" key="2">
    <source>
        <dbReference type="EMBL" id="MBL4954003.1"/>
    </source>
</evidence>
<gene>
    <name evidence="2" type="ORF">JK635_17700</name>
</gene>
<dbReference type="Proteomes" id="UP000623967">
    <property type="component" value="Unassembled WGS sequence"/>
</dbReference>
<comment type="caution">
    <text evidence="2">The sequence shown here is derived from an EMBL/GenBank/DDBJ whole genome shotgun (WGS) entry which is preliminary data.</text>
</comment>
<keyword evidence="1" id="KW-0732">Signal</keyword>
<evidence type="ECO:0008006" key="4">
    <source>
        <dbReference type="Google" id="ProtNLM"/>
    </source>
</evidence>
<accession>A0ABS1TS59</accession>
<protein>
    <recommendedName>
        <fullName evidence="4">Lipoprotein</fullName>
    </recommendedName>
</protein>
<dbReference type="RefSeq" id="WP_202655269.1">
    <property type="nucleotide sequence ID" value="NZ_JAESWB010000269.1"/>
</dbReference>